<evidence type="ECO:0000313" key="5">
    <source>
        <dbReference type="Proteomes" id="UP000188320"/>
    </source>
</evidence>
<dbReference type="OrthoDB" id="10251113at2759"/>
<dbReference type="InterPro" id="IPR040768">
    <property type="entry name" value="Vid27_PH"/>
</dbReference>
<dbReference type="EMBL" id="LSSK01000615">
    <property type="protein sequence ID" value="OMH82686.1"/>
    <property type="molecule type" value="Genomic_DNA"/>
</dbReference>
<dbReference type="Pfam" id="PF17747">
    <property type="entry name" value="VID27_PH"/>
    <property type="match status" value="1"/>
</dbReference>
<dbReference type="PANTHER" id="PTHR31913:SF0">
    <property type="entry name" value="VACUOLAR IMPORT AND DEGRADATION PROTEIN 27"/>
    <property type="match status" value="1"/>
</dbReference>
<dbReference type="GO" id="GO:0005737">
    <property type="term" value="C:cytoplasm"/>
    <property type="evidence" value="ECO:0007669"/>
    <property type="project" value="TreeGrafter"/>
</dbReference>
<evidence type="ECO:0000313" key="4">
    <source>
        <dbReference type="EMBL" id="OMH82686.1"/>
    </source>
</evidence>
<dbReference type="Proteomes" id="UP000188320">
    <property type="component" value="Unassembled WGS sequence"/>
</dbReference>
<reference evidence="5" key="1">
    <citation type="submission" date="2017-01" db="EMBL/GenBank/DDBJ databases">
        <authorList>
            <person name="Wang Y."/>
            <person name="White M."/>
            <person name="Kvist S."/>
            <person name="Moncalvo J.-M."/>
        </authorList>
    </citation>
    <scope>NUCLEOTIDE SEQUENCE [LARGE SCALE GENOMIC DNA]</scope>
    <source>
        <strain evidence="5">COL-18-3</strain>
    </source>
</reference>
<dbReference type="Pfam" id="PF08553">
    <property type="entry name" value="VID27"/>
    <property type="match status" value="1"/>
</dbReference>
<evidence type="ECO:0000256" key="1">
    <source>
        <dbReference type="SAM" id="MobiDB-lite"/>
    </source>
</evidence>
<dbReference type="InterPro" id="IPR013863">
    <property type="entry name" value="VID27_C"/>
</dbReference>
<feature type="compositionally biased region" description="Basic residues" evidence="1">
    <location>
        <begin position="420"/>
        <end position="432"/>
    </location>
</feature>
<feature type="compositionally biased region" description="Acidic residues" evidence="1">
    <location>
        <begin position="384"/>
        <end position="412"/>
    </location>
</feature>
<feature type="region of interest" description="Disordered" evidence="1">
    <location>
        <begin position="142"/>
        <end position="195"/>
    </location>
</feature>
<organism evidence="4 5">
    <name type="scientific">Zancudomyces culisetae</name>
    <name type="common">Gut fungus</name>
    <name type="synonym">Smittium culisetae</name>
    <dbReference type="NCBI Taxonomy" id="1213189"/>
    <lineage>
        <taxon>Eukaryota</taxon>
        <taxon>Fungi</taxon>
        <taxon>Fungi incertae sedis</taxon>
        <taxon>Zoopagomycota</taxon>
        <taxon>Kickxellomycotina</taxon>
        <taxon>Harpellomycetes</taxon>
        <taxon>Harpellales</taxon>
        <taxon>Legeriomycetaceae</taxon>
        <taxon>Zancudomyces</taxon>
    </lineage>
</organism>
<evidence type="ECO:0000259" key="3">
    <source>
        <dbReference type="Pfam" id="PF17747"/>
    </source>
</evidence>
<dbReference type="GO" id="GO:0005634">
    <property type="term" value="C:nucleus"/>
    <property type="evidence" value="ECO:0007669"/>
    <property type="project" value="TreeGrafter"/>
</dbReference>
<evidence type="ECO:0000259" key="2">
    <source>
        <dbReference type="Pfam" id="PF08553"/>
    </source>
</evidence>
<dbReference type="AlphaFoldDB" id="A0A1R1PNY7"/>
<comment type="caution">
    <text evidence="4">The sequence shown here is derived from an EMBL/GenBank/DDBJ whole genome shotgun (WGS) entry which is preliminary data.</text>
</comment>
<dbReference type="InterPro" id="IPR040458">
    <property type="entry name" value="Vid27"/>
</dbReference>
<dbReference type="PANTHER" id="PTHR31913">
    <property type="entry name" value="VACUOLAR IMPORT AND DEGRADATION PROTEIN 27"/>
    <property type="match status" value="1"/>
</dbReference>
<feature type="domain" description="Vid27 PH-like" evidence="3">
    <location>
        <begin position="229"/>
        <end position="332"/>
    </location>
</feature>
<dbReference type="SUPFAM" id="SSF50969">
    <property type="entry name" value="YVTN repeat-like/Quinoprotein amine dehydrogenase"/>
    <property type="match status" value="1"/>
</dbReference>
<gene>
    <name evidence="4" type="ORF">AX774_g3839</name>
</gene>
<protein>
    <submittedName>
        <fullName evidence="4">Vacuolar import and degradation protein 27</fullName>
    </submittedName>
</protein>
<feature type="region of interest" description="Disordered" evidence="1">
    <location>
        <begin position="353"/>
        <end position="439"/>
    </location>
</feature>
<accession>A0A1R1PNY7</accession>
<sequence length="796" mass="89930">MPQKLQKKGSTLGMENGTLSYQKKGRAEEKMVELLKNASINIGLSEDEVVELTVSGIGKDGKYKLVAFELSELDEFGSTKDSVTWTTFKKPTRLMVYKADNNAKLKDIERFFFTAKAILMNYTRNNDNTDIESLVSEMPKLKLDEEEKASDKKSDEEEKPNDKKLNEEEKYNDKKPSEGEEPGDKESDEKEADKFSEELETILKELECEFDKNRYPFKPEAMAVGKTETKVAGELLMYDVMAKSFKTLEKSVTVEVIKTKELEYYMNVYTEKTDIISQFIEPKMNAMLNSENKTIGWNSFDRFGVPYSLSLVFPDVNAYSTLLKVLVKAAYEFNNKMSWEKISERDRQYITNTTESALDPSKGLQPSSNENSEEGFSDSGYTSETEDEALDEEDRSEDEIYQDSSEGYESDESSQGINVTKKRHTTKNKHPIPRGGTRKQNTQLVVGYKDGRSYVLQGNDILVYGLTNRGKLKKSTTIDNITDTKNITFTPEKLMLHNQDSVLVLTNKENPNSLFKMDLEVGKVVEEWKLGDYLIPSDIVPESRYAQTTPTQTFVGISHNSLFKIDPRLPTLKVGESQIQQYSSKLRFTSVATTSEGNLVVGSGKGELRLFDRVGVKAKTSLPALGEPIIGVDVTSDGRYVIATCRSHILLIDTLLPPTGDSSKHKLIKRTGFLASFPQNAKPMPKRLYIRPEHLVLMNQKQVSFTPAKFNLDFDYFTSSKRVETTIVASSGPYVITWNLNKVLKSGKGDVYCIKKHNDVIVAGDFVFGHDNSIVVTMPYNVDVVKKRQFSKPDKL</sequence>
<proteinExistence type="predicted"/>
<name>A0A1R1PNY7_ZANCU</name>
<keyword evidence="5" id="KW-1185">Reference proteome</keyword>
<dbReference type="InterPro" id="IPR011044">
    <property type="entry name" value="Quino_amine_DH_bsu"/>
</dbReference>
<feature type="domain" description="Vacuolar import/degradation Vid27 C-terminal" evidence="2">
    <location>
        <begin position="440"/>
        <end position="795"/>
    </location>
</feature>